<dbReference type="GeneID" id="4999652"/>
<reference evidence="2 3" key="1">
    <citation type="journal article" date="2007" name="Proc. Natl. Acad. Sci. U.S.A.">
        <title>The tiny eukaryote Ostreococcus provides genomic insights into the paradox of plankton speciation.</title>
        <authorList>
            <person name="Palenik B."/>
            <person name="Grimwood J."/>
            <person name="Aerts A."/>
            <person name="Rouze P."/>
            <person name="Salamov A."/>
            <person name="Putnam N."/>
            <person name="Dupont C."/>
            <person name="Jorgensen R."/>
            <person name="Derelle E."/>
            <person name="Rombauts S."/>
            <person name="Zhou K."/>
            <person name="Otillar R."/>
            <person name="Merchant S.S."/>
            <person name="Podell S."/>
            <person name="Gaasterland T."/>
            <person name="Napoli C."/>
            <person name="Gendler K."/>
            <person name="Manuell A."/>
            <person name="Tai V."/>
            <person name="Vallon O."/>
            <person name="Piganeau G."/>
            <person name="Jancek S."/>
            <person name="Heijde M."/>
            <person name="Jabbari K."/>
            <person name="Bowler C."/>
            <person name="Lohr M."/>
            <person name="Robbens S."/>
            <person name="Werner G."/>
            <person name="Dubchak I."/>
            <person name="Pazour G.J."/>
            <person name="Ren Q."/>
            <person name="Paulsen I."/>
            <person name="Delwiche C."/>
            <person name="Schmutz J."/>
            <person name="Rokhsar D."/>
            <person name="Van de Peer Y."/>
            <person name="Moreau H."/>
            <person name="Grigoriev I.V."/>
        </authorList>
    </citation>
    <scope>NUCLEOTIDE SEQUENCE [LARGE SCALE GENOMIC DNA]</scope>
    <source>
        <strain evidence="2 3">CCE9901</strain>
    </source>
</reference>
<keyword evidence="1" id="KW-0812">Transmembrane</keyword>
<dbReference type="EMBL" id="CP000581">
    <property type="protein sequence ID" value="ABO93750.1"/>
    <property type="molecule type" value="Genomic_DNA"/>
</dbReference>
<protein>
    <recommendedName>
        <fullName evidence="4">Transmembrane protein</fullName>
    </recommendedName>
</protein>
<evidence type="ECO:0000313" key="3">
    <source>
        <dbReference type="Proteomes" id="UP000001568"/>
    </source>
</evidence>
<sequence length="116" mass="12388">MSFESADASMAVNMTRDSENMTFQSAGYRSALLDFSSDDEFSASSKRRKFRIGALLRPMLAFAAGFAVVAVIAIEVASSSGAKEGDAKRGARRKQTFRELFTASKGSQSSKDAAAV</sequence>
<organism evidence="2 3">
    <name type="scientific">Ostreococcus lucimarinus (strain CCE9901)</name>
    <dbReference type="NCBI Taxonomy" id="436017"/>
    <lineage>
        <taxon>Eukaryota</taxon>
        <taxon>Viridiplantae</taxon>
        <taxon>Chlorophyta</taxon>
        <taxon>Mamiellophyceae</taxon>
        <taxon>Mamiellales</taxon>
        <taxon>Bathycoccaceae</taxon>
        <taxon>Ostreococcus</taxon>
    </lineage>
</organism>
<keyword evidence="1" id="KW-0472">Membrane</keyword>
<evidence type="ECO:0000256" key="1">
    <source>
        <dbReference type="SAM" id="Phobius"/>
    </source>
</evidence>
<keyword evidence="3" id="KW-1185">Reference proteome</keyword>
<dbReference type="Proteomes" id="UP000001568">
    <property type="component" value="Chromosome 1"/>
</dbReference>
<accession>A4RQW2</accession>
<dbReference type="KEGG" id="olu:OSTLU_28801"/>
<evidence type="ECO:0000313" key="2">
    <source>
        <dbReference type="EMBL" id="ABO93750.1"/>
    </source>
</evidence>
<keyword evidence="1" id="KW-1133">Transmembrane helix</keyword>
<dbReference type="HOGENOM" id="CLU_2101010_0_0_1"/>
<evidence type="ECO:0008006" key="4">
    <source>
        <dbReference type="Google" id="ProtNLM"/>
    </source>
</evidence>
<gene>
    <name evidence="2" type="ORF">OSTLU_28801</name>
</gene>
<feature type="transmembrane region" description="Helical" evidence="1">
    <location>
        <begin position="54"/>
        <end position="74"/>
    </location>
</feature>
<dbReference type="AlphaFoldDB" id="A4RQW2"/>
<proteinExistence type="predicted"/>
<dbReference type="RefSeq" id="XP_001415458.1">
    <property type="nucleotide sequence ID" value="XM_001415421.1"/>
</dbReference>
<name>A4RQW2_OSTLU</name>
<dbReference type="Gramene" id="ABO93750">
    <property type="protein sequence ID" value="ABO93750"/>
    <property type="gene ID" value="OSTLU_28801"/>
</dbReference>